<organism evidence="6 7">
    <name type="scientific">Lactobacillus crispatus</name>
    <dbReference type="NCBI Taxonomy" id="47770"/>
    <lineage>
        <taxon>Bacteria</taxon>
        <taxon>Bacillati</taxon>
        <taxon>Bacillota</taxon>
        <taxon>Bacilli</taxon>
        <taxon>Lactobacillales</taxon>
        <taxon>Lactobacillaceae</taxon>
        <taxon>Lactobacillus</taxon>
    </lineage>
</organism>
<feature type="transmembrane region" description="Helical" evidence="4">
    <location>
        <begin position="20"/>
        <end position="47"/>
    </location>
</feature>
<dbReference type="AlphaFoldDB" id="A0A7H9EA15"/>
<proteinExistence type="predicted"/>
<keyword evidence="4" id="KW-0812">Transmembrane</keyword>
<dbReference type="GO" id="GO:0008270">
    <property type="term" value="F:zinc ion binding"/>
    <property type="evidence" value="ECO:0007669"/>
    <property type="project" value="InterPro"/>
</dbReference>
<accession>A0A7H9EA15</accession>
<evidence type="ECO:0000259" key="5">
    <source>
        <dbReference type="Pfam" id="PF08797"/>
    </source>
</evidence>
<feature type="compositionally biased region" description="Polar residues" evidence="3">
    <location>
        <begin position="164"/>
        <end position="175"/>
    </location>
</feature>
<sequence length="402" mass="46214">MHKLVTNLNPKKVYARSQFVIALTLFFLALCLISWYFLVPVAVLTLYSLTKPNVTIIKFDGDGKEKLKATRKAWKKYRKINNISWKSQWDYHQLVSLIDTESSHTEVQNKPTFKSETKFETTNTTSAPQYQEKVNHERNTSEQSKKKNQDIKLPGNDVKEQTKSDTLQTLANPKNTEVRKEAKIRKVAPLPKLGDSNIKSPENMSYSLDEKEAVSIDQKAIFSDNIPNKQEIKLKEKEKSLPSLEIKKMNNYSFDVAGVSFHELSKAVTYARKNQLFAPYDNYEAIDIREEMLDEYDPVYETDLSGCIDSVSLEPEPDNKYDPNAVKVNIEIDNVKFFIGYVPTGWTQRVLGTIRRSNAGWIKIEVKGQLTGGKYKFSDLDDHIKTGKKNYGFIVTVYHENR</sequence>
<dbReference type="GO" id="GO:0003676">
    <property type="term" value="F:nucleic acid binding"/>
    <property type="evidence" value="ECO:0007669"/>
    <property type="project" value="InterPro"/>
</dbReference>
<dbReference type="InterPro" id="IPR014905">
    <property type="entry name" value="HIRAN"/>
</dbReference>
<name>A0A7H9EA15_9LACO</name>
<evidence type="ECO:0000313" key="7">
    <source>
        <dbReference type="Proteomes" id="UP000510660"/>
    </source>
</evidence>
<evidence type="ECO:0000256" key="3">
    <source>
        <dbReference type="SAM" id="MobiDB-lite"/>
    </source>
</evidence>
<protein>
    <recommendedName>
        <fullName evidence="5">HIRAN domain-containing protein</fullName>
    </recommendedName>
</protein>
<feature type="region of interest" description="Disordered" evidence="3">
    <location>
        <begin position="106"/>
        <end position="180"/>
    </location>
</feature>
<evidence type="ECO:0000256" key="2">
    <source>
        <dbReference type="ARBA" id="ARBA00022801"/>
    </source>
</evidence>
<gene>
    <name evidence="6" type="ORF">GTO85_06440</name>
</gene>
<keyword evidence="1" id="KW-0479">Metal-binding</keyword>
<feature type="compositionally biased region" description="Basic and acidic residues" evidence="3">
    <location>
        <begin position="133"/>
        <end position="150"/>
    </location>
</feature>
<dbReference type="Gene3D" id="3.30.70.2330">
    <property type="match status" value="1"/>
</dbReference>
<feature type="domain" description="HIRAN" evidence="5">
    <location>
        <begin position="309"/>
        <end position="354"/>
    </location>
</feature>
<keyword evidence="4" id="KW-1133">Transmembrane helix</keyword>
<evidence type="ECO:0000256" key="4">
    <source>
        <dbReference type="SAM" id="Phobius"/>
    </source>
</evidence>
<dbReference type="Proteomes" id="UP000510660">
    <property type="component" value="Chromosome"/>
</dbReference>
<dbReference type="GO" id="GO:0016818">
    <property type="term" value="F:hydrolase activity, acting on acid anhydrides, in phosphorus-containing anhydrides"/>
    <property type="evidence" value="ECO:0007669"/>
    <property type="project" value="InterPro"/>
</dbReference>
<evidence type="ECO:0000256" key="1">
    <source>
        <dbReference type="ARBA" id="ARBA00022723"/>
    </source>
</evidence>
<reference evidence="6 7" key="1">
    <citation type="submission" date="2020-01" db="EMBL/GenBank/DDBJ databases">
        <title>Complete and circular genome sequences of six lactobacillus isolates from horses.</title>
        <authorList>
            <person name="Hassan H.M."/>
        </authorList>
    </citation>
    <scope>NUCLEOTIDE SEQUENCE [LARGE SCALE GENOMIC DNA]</scope>
    <source>
        <strain evidence="6 7">1D</strain>
    </source>
</reference>
<feature type="compositionally biased region" description="Polar residues" evidence="3">
    <location>
        <begin position="120"/>
        <end position="129"/>
    </location>
</feature>
<dbReference type="Pfam" id="PF08797">
    <property type="entry name" value="HIRAN"/>
    <property type="match status" value="1"/>
</dbReference>
<keyword evidence="2" id="KW-0378">Hydrolase</keyword>
<keyword evidence="4" id="KW-0472">Membrane</keyword>
<evidence type="ECO:0000313" key="6">
    <source>
        <dbReference type="EMBL" id="QLL74022.1"/>
    </source>
</evidence>
<dbReference type="EMBL" id="CP047415">
    <property type="protein sequence ID" value="QLL74022.1"/>
    <property type="molecule type" value="Genomic_DNA"/>
</dbReference>
<dbReference type="RefSeq" id="WP_180860021.1">
    <property type="nucleotide sequence ID" value="NZ_CP047415.1"/>
</dbReference>